<evidence type="ECO:0000256" key="6">
    <source>
        <dbReference type="PROSITE-ProRule" id="PRU00723"/>
    </source>
</evidence>
<dbReference type="SUPFAM" id="SSF48371">
    <property type="entry name" value="ARM repeat"/>
    <property type="match status" value="1"/>
</dbReference>
<reference evidence="10 11" key="1">
    <citation type="journal article" date="2015" name="Genome Biol. Evol.">
        <title>Phylogenomic analyses indicate that early fungi evolved digesting cell walls of algal ancestors of land plants.</title>
        <authorList>
            <person name="Chang Y."/>
            <person name="Wang S."/>
            <person name="Sekimoto S."/>
            <person name="Aerts A.L."/>
            <person name="Choi C."/>
            <person name="Clum A."/>
            <person name="LaButti K.M."/>
            <person name="Lindquist E.A."/>
            <person name="Yee Ngan C."/>
            <person name="Ohm R.A."/>
            <person name="Salamov A.A."/>
            <person name="Grigoriev I.V."/>
            <person name="Spatafora J.W."/>
            <person name="Berbee M.L."/>
        </authorList>
    </citation>
    <scope>NUCLEOTIDE SEQUENCE [LARGE SCALE GENOMIC DNA]</scope>
    <source>
        <strain evidence="10 11">JEL478</strain>
    </source>
</reference>
<evidence type="ECO:0000256" key="7">
    <source>
        <dbReference type="SAM" id="MobiDB-lite"/>
    </source>
</evidence>
<feature type="repeat" description="Pumilio" evidence="5">
    <location>
        <begin position="396"/>
        <end position="431"/>
    </location>
</feature>
<dbReference type="GO" id="GO:0005737">
    <property type="term" value="C:cytoplasm"/>
    <property type="evidence" value="ECO:0007669"/>
    <property type="project" value="TreeGrafter"/>
</dbReference>
<name>A0A139AEJ7_GONPJ</name>
<dbReference type="PROSITE" id="PS50303">
    <property type="entry name" value="PUM_HD"/>
    <property type="match status" value="1"/>
</dbReference>
<evidence type="ECO:0000256" key="2">
    <source>
        <dbReference type="ARBA" id="ARBA00022737"/>
    </source>
</evidence>
<dbReference type="STRING" id="1344416.A0A139AEJ7"/>
<feature type="zinc finger region" description="C3H1-type" evidence="6">
    <location>
        <begin position="46"/>
        <end position="73"/>
    </location>
</feature>
<feature type="repeat" description="Pumilio" evidence="5">
    <location>
        <begin position="324"/>
        <end position="359"/>
    </location>
</feature>
<keyword evidence="11" id="KW-1185">Reference proteome</keyword>
<dbReference type="PANTHER" id="PTHR12537:SF13">
    <property type="entry name" value="PUMILIO HOMOLOGY DOMAIN FAMILY MEMBER 4"/>
    <property type="match status" value="1"/>
</dbReference>
<gene>
    <name evidence="10" type="ORF">M427DRAFT_56988</name>
</gene>
<dbReference type="InterPro" id="IPR016024">
    <property type="entry name" value="ARM-type_fold"/>
</dbReference>
<feature type="domain" description="PUM-HD" evidence="9">
    <location>
        <begin position="156"/>
        <end position="495"/>
    </location>
</feature>
<organism evidence="10 11">
    <name type="scientific">Gonapodya prolifera (strain JEL478)</name>
    <name type="common">Monoblepharis prolifera</name>
    <dbReference type="NCBI Taxonomy" id="1344416"/>
    <lineage>
        <taxon>Eukaryota</taxon>
        <taxon>Fungi</taxon>
        <taxon>Fungi incertae sedis</taxon>
        <taxon>Chytridiomycota</taxon>
        <taxon>Chytridiomycota incertae sedis</taxon>
        <taxon>Monoblepharidomycetes</taxon>
        <taxon>Monoblepharidales</taxon>
        <taxon>Gonapodyaceae</taxon>
        <taxon>Gonapodya</taxon>
    </lineage>
</organism>
<keyword evidence="4 6" id="KW-0862">Zinc</keyword>
<evidence type="ECO:0000313" key="10">
    <source>
        <dbReference type="EMBL" id="KXS15099.1"/>
    </source>
</evidence>
<feature type="repeat" description="Pumilio" evidence="5">
    <location>
        <begin position="360"/>
        <end position="395"/>
    </location>
</feature>
<evidence type="ECO:0000256" key="3">
    <source>
        <dbReference type="ARBA" id="ARBA00022771"/>
    </source>
</evidence>
<dbReference type="SUPFAM" id="SSF90229">
    <property type="entry name" value="CCCH zinc finger"/>
    <property type="match status" value="1"/>
</dbReference>
<dbReference type="PANTHER" id="PTHR12537">
    <property type="entry name" value="RNA BINDING PROTEIN PUMILIO-RELATED"/>
    <property type="match status" value="1"/>
</dbReference>
<dbReference type="Pfam" id="PF00642">
    <property type="entry name" value="zf-CCCH"/>
    <property type="match status" value="1"/>
</dbReference>
<evidence type="ECO:0000256" key="5">
    <source>
        <dbReference type="PROSITE-ProRule" id="PRU00317"/>
    </source>
</evidence>
<dbReference type="InterPro" id="IPR036855">
    <property type="entry name" value="Znf_CCCH_sf"/>
</dbReference>
<feature type="region of interest" description="Disordered" evidence="7">
    <location>
        <begin position="492"/>
        <end position="524"/>
    </location>
</feature>
<feature type="domain" description="C3H1-type" evidence="8">
    <location>
        <begin position="46"/>
        <end position="73"/>
    </location>
</feature>
<feature type="repeat" description="Pumilio" evidence="5">
    <location>
        <begin position="432"/>
        <end position="469"/>
    </location>
</feature>
<keyword evidence="2" id="KW-0677">Repeat</keyword>
<evidence type="ECO:0000313" key="11">
    <source>
        <dbReference type="Proteomes" id="UP000070544"/>
    </source>
</evidence>
<dbReference type="Pfam" id="PF22493">
    <property type="entry name" value="PUF_NOP9"/>
    <property type="match status" value="1"/>
</dbReference>
<dbReference type="InterPro" id="IPR033712">
    <property type="entry name" value="Pumilio_RNA-bd"/>
</dbReference>
<dbReference type="InterPro" id="IPR033133">
    <property type="entry name" value="PUM-HD"/>
</dbReference>
<dbReference type="CDD" id="cd07920">
    <property type="entry name" value="Pumilio"/>
    <property type="match status" value="1"/>
</dbReference>
<dbReference type="InterPro" id="IPR001313">
    <property type="entry name" value="Pumilio_RNA-bd_rpt"/>
</dbReference>
<proteinExistence type="predicted"/>
<dbReference type="GO" id="GO:0010608">
    <property type="term" value="P:post-transcriptional regulation of gene expression"/>
    <property type="evidence" value="ECO:0007669"/>
    <property type="project" value="TreeGrafter"/>
</dbReference>
<evidence type="ECO:0000259" key="8">
    <source>
        <dbReference type="PROSITE" id="PS50103"/>
    </source>
</evidence>
<feature type="repeat" description="Pumilio" evidence="5">
    <location>
        <begin position="251"/>
        <end position="287"/>
    </location>
</feature>
<dbReference type="SMART" id="SM00356">
    <property type="entry name" value="ZnF_C3H1"/>
    <property type="match status" value="1"/>
</dbReference>
<dbReference type="InterPro" id="IPR000571">
    <property type="entry name" value="Znf_CCCH"/>
</dbReference>
<dbReference type="PROSITE" id="PS50103">
    <property type="entry name" value="ZF_C3H1"/>
    <property type="match status" value="1"/>
</dbReference>
<dbReference type="GO" id="GO:0008270">
    <property type="term" value="F:zinc ion binding"/>
    <property type="evidence" value="ECO:0007669"/>
    <property type="project" value="UniProtKB-KW"/>
</dbReference>
<dbReference type="Gene3D" id="1.25.10.10">
    <property type="entry name" value="Leucine-rich Repeat Variant"/>
    <property type="match status" value="1"/>
</dbReference>
<dbReference type="EMBL" id="KQ965764">
    <property type="protein sequence ID" value="KXS15099.1"/>
    <property type="molecule type" value="Genomic_DNA"/>
</dbReference>
<dbReference type="InterPro" id="IPR011989">
    <property type="entry name" value="ARM-like"/>
</dbReference>
<dbReference type="OrthoDB" id="668540at2759"/>
<keyword evidence="1 6" id="KW-0479">Metal-binding</keyword>
<dbReference type="AlphaFoldDB" id="A0A139AEJ7"/>
<keyword evidence="3 6" id="KW-0863">Zinc-finger</keyword>
<dbReference type="Gene3D" id="4.10.1000.10">
    <property type="entry name" value="Zinc finger, CCCH-type"/>
    <property type="match status" value="1"/>
</dbReference>
<sequence length="534" mass="59902">MAGDPSELYTSAFGGFGKYGNYREHKGYAEEGPIEPAPDMPNSLFPTNAPLCRFFQQGYCSRGERCSYMHIAGHTIPVSNVTRPLPVTQQYLVGQQQVPYQMLQTPSFNQMMPGYTYPTGQHFNAPVGFAIGVPNPKMFPPPLNIAQPRTNHSATAPQRMKKTFSEEVQSRYAHVKFETLVGEIYSLCKDQHGCRYLQKRLEEGAENHRDIIFSETCSHLAELMTDSFGNYLCQKMIEVASDEQLMVIIDTVASEIINICLNMHGTRAVQKLIEHVRTPQQTRALVTALGQNPVALIKDLNGNHCIQKCLTRLSPESNNFIFNAVTKQCIDVATHRHGCCVLQRCLDHASESQKVQLVTEITYHALTLVQDPFANYVVQYILDLGDTRFTDALVRRFIGNVCLLSVQKFSSNVVEKCIRVADPETRRSLVDELLNKERLDKLLRDSYANYVVQTALDSADPIQKQKLIDCIKPLLPAIRHTPYGKRIQNKLSKEGIPTGTNGYTSVSPTPTNLPSQTAAYSGNDFPRSWNGSNY</sequence>
<dbReference type="SMART" id="SM00025">
    <property type="entry name" value="Pumilio"/>
    <property type="match status" value="8"/>
</dbReference>
<dbReference type="PROSITE" id="PS50302">
    <property type="entry name" value="PUM"/>
    <property type="match status" value="7"/>
</dbReference>
<evidence type="ECO:0000256" key="4">
    <source>
        <dbReference type="ARBA" id="ARBA00022833"/>
    </source>
</evidence>
<accession>A0A139AEJ7</accession>
<feature type="repeat" description="Pumilio" evidence="5">
    <location>
        <begin position="179"/>
        <end position="214"/>
    </location>
</feature>
<dbReference type="Proteomes" id="UP000070544">
    <property type="component" value="Unassembled WGS sequence"/>
</dbReference>
<dbReference type="GO" id="GO:0003729">
    <property type="term" value="F:mRNA binding"/>
    <property type="evidence" value="ECO:0007669"/>
    <property type="project" value="TreeGrafter"/>
</dbReference>
<feature type="repeat" description="Pumilio" evidence="5">
    <location>
        <begin position="215"/>
        <end position="250"/>
    </location>
</feature>
<feature type="compositionally biased region" description="Polar residues" evidence="7">
    <location>
        <begin position="498"/>
        <end position="520"/>
    </location>
</feature>
<evidence type="ECO:0000256" key="1">
    <source>
        <dbReference type="ARBA" id="ARBA00022723"/>
    </source>
</evidence>
<dbReference type="Pfam" id="PF00806">
    <property type="entry name" value="PUF"/>
    <property type="match status" value="1"/>
</dbReference>
<evidence type="ECO:0000259" key="9">
    <source>
        <dbReference type="PROSITE" id="PS50303"/>
    </source>
</evidence>
<dbReference type="FunFam" id="1.25.10.10:FF:000237">
    <property type="entry name" value="Pumilio homolog 9"/>
    <property type="match status" value="1"/>
</dbReference>
<dbReference type="OMA" id="QTIFENC"/>
<protein>
    <submittedName>
        <fullName evidence="10">ARM repeat-containing protein</fullName>
    </submittedName>
</protein>